<organism evidence="2 3">
    <name type="scientific">Stenotrophomonas tumulicola</name>
    <dbReference type="NCBI Taxonomy" id="1685415"/>
    <lineage>
        <taxon>Bacteria</taxon>
        <taxon>Pseudomonadati</taxon>
        <taxon>Pseudomonadota</taxon>
        <taxon>Gammaproteobacteria</taxon>
        <taxon>Lysobacterales</taxon>
        <taxon>Lysobacteraceae</taxon>
        <taxon>Stenotrophomonas</taxon>
    </lineage>
</organism>
<reference evidence="2 3" key="1">
    <citation type="submission" date="2020-08" db="EMBL/GenBank/DDBJ databases">
        <title>Stenotrophomonas tumulicola JCM 30961.</title>
        <authorList>
            <person name="Deng Y."/>
        </authorList>
    </citation>
    <scope>NUCLEOTIDE SEQUENCE [LARGE SCALE GENOMIC DNA]</scope>
    <source>
        <strain evidence="2 3">JCM 30961</strain>
    </source>
</reference>
<keyword evidence="1" id="KW-0732">Signal</keyword>
<feature type="chain" id="PRO_5031396665" evidence="1">
    <location>
        <begin position="26"/>
        <end position="158"/>
    </location>
</feature>
<protein>
    <submittedName>
        <fullName evidence="2">Uncharacterized protein</fullName>
    </submittedName>
</protein>
<proteinExistence type="predicted"/>
<name>A0A7W3FQV8_9GAMM</name>
<accession>A0A7W3FQV8</accession>
<evidence type="ECO:0000313" key="3">
    <source>
        <dbReference type="Proteomes" id="UP000547058"/>
    </source>
</evidence>
<evidence type="ECO:0000313" key="2">
    <source>
        <dbReference type="EMBL" id="MBA8683727.1"/>
    </source>
</evidence>
<keyword evidence="3" id="KW-1185">Reference proteome</keyword>
<dbReference type="RefSeq" id="WP_182341998.1">
    <property type="nucleotide sequence ID" value="NZ_JACGXS010000015.1"/>
</dbReference>
<dbReference type="Proteomes" id="UP000547058">
    <property type="component" value="Unassembled WGS sequence"/>
</dbReference>
<feature type="signal peptide" evidence="1">
    <location>
        <begin position="1"/>
        <end position="25"/>
    </location>
</feature>
<gene>
    <name evidence="2" type="ORF">H4O11_18140</name>
</gene>
<evidence type="ECO:0000256" key="1">
    <source>
        <dbReference type="SAM" id="SignalP"/>
    </source>
</evidence>
<comment type="caution">
    <text evidence="2">The sequence shown here is derived from an EMBL/GenBank/DDBJ whole genome shotgun (WGS) entry which is preliminary data.</text>
</comment>
<dbReference type="EMBL" id="JACGXS010000015">
    <property type="protein sequence ID" value="MBA8683727.1"/>
    <property type="molecule type" value="Genomic_DNA"/>
</dbReference>
<dbReference type="AlphaFoldDB" id="A0A7W3FQV8"/>
<sequence length="158" mass="16451">MNTKTFAIAIAALIAGTAAVSSVQASPSIKTLDTVQVRPDADQLAQQTWERASSIPTLAAVQVRPSAEQIADRDGITIAMPAAASITTLAAVEVRPSLEQKVALAAELQAEHYTVALTNAATAFANNVIINLPVVQVRPSQADLQALAMETAAVLIRP</sequence>